<evidence type="ECO:0000256" key="1">
    <source>
        <dbReference type="SAM" id="MobiDB-lite"/>
    </source>
</evidence>
<proteinExistence type="predicted"/>
<keyword evidence="3" id="KW-1185">Reference proteome</keyword>
<dbReference type="STRING" id="210143.A0A1R3HVC2"/>
<dbReference type="GO" id="GO:0010099">
    <property type="term" value="P:regulation of photomorphogenesis"/>
    <property type="evidence" value="ECO:0007669"/>
    <property type="project" value="InterPro"/>
</dbReference>
<organism evidence="2 3">
    <name type="scientific">Corchorus capsularis</name>
    <name type="common">Jute</name>
    <dbReference type="NCBI Taxonomy" id="210143"/>
    <lineage>
        <taxon>Eukaryota</taxon>
        <taxon>Viridiplantae</taxon>
        <taxon>Streptophyta</taxon>
        <taxon>Embryophyta</taxon>
        <taxon>Tracheophyta</taxon>
        <taxon>Spermatophyta</taxon>
        <taxon>Magnoliopsida</taxon>
        <taxon>eudicotyledons</taxon>
        <taxon>Gunneridae</taxon>
        <taxon>Pentapetalae</taxon>
        <taxon>rosids</taxon>
        <taxon>malvids</taxon>
        <taxon>Malvales</taxon>
        <taxon>Malvaceae</taxon>
        <taxon>Grewioideae</taxon>
        <taxon>Apeibeae</taxon>
        <taxon>Corchorus</taxon>
    </lineage>
</organism>
<gene>
    <name evidence="2" type="ORF">CCACVL1_16818</name>
</gene>
<dbReference type="AlphaFoldDB" id="A0A1R3HVC2"/>
<evidence type="ECO:0000313" key="3">
    <source>
        <dbReference type="Proteomes" id="UP000188268"/>
    </source>
</evidence>
<dbReference type="PANTHER" id="PTHR36062">
    <property type="entry name" value="OS01G0687300 PROTEIN"/>
    <property type="match status" value="1"/>
</dbReference>
<dbReference type="PANTHER" id="PTHR36062:SF1">
    <property type="entry name" value="OS01G0687300 PROTEIN"/>
    <property type="match status" value="1"/>
</dbReference>
<dbReference type="Proteomes" id="UP000188268">
    <property type="component" value="Unassembled WGS sequence"/>
</dbReference>
<dbReference type="OMA" id="RTDFCPE"/>
<comment type="caution">
    <text evidence="2">The sequence shown here is derived from an EMBL/GenBank/DDBJ whole genome shotgun (WGS) entry which is preliminary data.</text>
</comment>
<sequence>MSDHFSKSDNDVSGTSGQSMHHFHATWMDHWKPSSRPSTDFHSLLMHRHGLKDDHSNSKMHPLFSGSELAINVSKNAQGFMEVSEARTVEPINKCLAMGSMKLEKEILDGKPLPKFNISGNRENAAASKRKEGTSSNSEAVKYQFDLNDGQNSITMGRSEWAQHDMECSSRECKFQPEGISQVPDKLVKSHEFLEHNSLAVSTIFKDEVGPSSKLVPYVVKSGVAPMQSFACQAENNQLCPVVPSKEHVTDAKFCSYSTFWVREKKADTHFESRKLESSLARQNDAPLLLHDQSTKNSQLCSFLNRQSQKVENGSGIKLLPSLDCPEEREPGKGYDGHFLLPSIPHSVHDVKTMRICTTIDSVEELPRGPSKFSQTTHQFFITKKTGVNLTKGGQVFKDAMVSPKFKGNMFSEFLSLSPTFNLHSKQGVKLQPLGSSTDSEGKDNVGDVRTSTICLKNESSVETDAMELDIFQKNRLSSMALCPSEQNIEGVHNSSLPETENATGEEARDKMANTELPDMNEGLPAFRSVSNSMDNGESSTSRTQSLDAGHLISHAEQPSTSKTAPCSDGHLGPEPGSRWVKRLKLSKSEPFALGSKSSNIGEVSSHVKVNKIFSKIMNCSKTSSAPKEGRSHVRPQLAVDQTAKLIKNGESTSSGSVRRNEDIAHAWIHRWCRYKAVSPKKKPEAAVLCKPQSSKATVDELQKQQFPSIAAMALMGKAMNGFHPCEIRKKGSTIVWST</sequence>
<name>A0A1R3HVC2_COCAP</name>
<evidence type="ECO:0008006" key="4">
    <source>
        <dbReference type="Google" id="ProtNLM"/>
    </source>
</evidence>
<evidence type="ECO:0000313" key="2">
    <source>
        <dbReference type="EMBL" id="OMO74327.1"/>
    </source>
</evidence>
<dbReference type="Gramene" id="OMO74327">
    <property type="protein sequence ID" value="OMO74327"/>
    <property type="gene ID" value="CCACVL1_16818"/>
</dbReference>
<feature type="region of interest" description="Disordered" evidence="1">
    <location>
        <begin position="119"/>
        <end position="138"/>
    </location>
</feature>
<protein>
    <recommendedName>
        <fullName evidence="4">F-box protein</fullName>
    </recommendedName>
</protein>
<reference evidence="2 3" key="1">
    <citation type="submission" date="2013-09" db="EMBL/GenBank/DDBJ databases">
        <title>Corchorus capsularis genome sequencing.</title>
        <authorList>
            <person name="Alam M."/>
            <person name="Haque M.S."/>
            <person name="Islam M.S."/>
            <person name="Emdad E.M."/>
            <person name="Islam M.M."/>
            <person name="Ahmed B."/>
            <person name="Halim A."/>
            <person name="Hossen Q.M.M."/>
            <person name="Hossain M.Z."/>
            <person name="Ahmed R."/>
            <person name="Khan M.M."/>
            <person name="Islam R."/>
            <person name="Rashid M.M."/>
            <person name="Khan S.A."/>
            <person name="Rahman M.S."/>
            <person name="Alam M."/>
        </authorList>
    </citation>
    <scope>NUCLEOTIDE SEQUENCE [LARGE SCALE GENOMIC DNA]</scope>
    <source>
        <strain evidence="3">cv. CVL-1</strain>
        <tissue evidence="2">Whole seedling</tissue>
    </source>
</reference>
<accession>A0A1R3HVC2</accession>
<dbReference type="InterPro" id="IPR037476">
    <property type="entry name" value="PCH1"/>
</dbReference>
<dbReference type="EMBL" id="AWWV01011121">
    <property type="protein sequence ID" value="OMO74327.1"/>
    <property type="molecule type" value="Genomic_DNA"/>
</dbReference>
<feature type="compositionally biased region" description="Polar residues" evidence="1">
    <location>
        <begin position="529"/>
        <end position="547"/>
    </location>
</feature>
<dbReference type="OrthoDB" id="649277at2759"/>
<feature type="region of interest" description="Disordered" evidence="1">
    <location>
        <begin position="516"/>
        <end position="578"/>
    </location>
</feature>